<evidence type="ECO:0000256" key="9">
    <source>
        <dbReference type="PIRSR" id="PIRSR601088-4"/>
    </source>
</evidence>
<dbReference type="Pfam" id="PF02056">
    <property type="entry name" value="Glyco_hydro_4"/>
    <property type="match status" value="1"/>
</dbReference>
<reference evidence="12" key="1">
    <citation type="journal article" date="2022" name="Int. J. Syst. Evol. Microbiol.">
        <title>Granulimonas faecalis gen. nov., sp. nov., and Leptogranulimonas caecicola gen. nov., sp. nov., novel lactate-producing Atopobiaceae bacteria isolated from mouse intestines, and an emended description of the family Atopobiaceae.</title>
        <authorList>
            <person name="Morinaga K."/>
            <person name="Kusada H."/>
            <person name="Sakamoto S."/>
            <person name="Murakami T."/>
            <person name="Toyoda A."/>
            <person name="Mori H."/>
            <person name="Meng X.Y."/>
            <person name="Takashino M."/>
            <person name="Murotomi K."/>
            <person name="Tamaki H."/>
        </authorList>
    </citation>
    <scope>NUCLEOTIDE SEQUENCE</scope>
    <source>
        <strain evidence="12">OPF53</strain>
    </source>
</reference>
<name>A0AAV5B2W5_9ACTN</name>
<dbReference type="PANTHER" id="PTHR32092">
    <property type="entry name" value="6-PHOSPHO-BETA-GLUCOSIDASE-RELATED"/>
    <property type="match status" value="1"/>
</dbReference>
<evidence type="ECO:0000256" key="1">
    <source>
        <dbReference type="ARBA" id="ARBA00010141"/>
    </source>
</evidence>
<proteinExistence type="inferred from homology"/>
<dbReference type="SUPFAM" id="SSF51735">
    <property type="entry name" value="NAD(P)-binding Rossmann-fold domains"/>
    <property type="match status" value="1"/>
</dbReference>
<keyword evidence="6 10" id="KW-0326">Glycosidase</keyword>
<keyword evidence="2 8" id="KW-0479">Metal-binding</keyword>
<sequence>MANGNGVKVVTIGGGSSYTPELVEGLILRHDRLPVSELVLVDVPEGEEKLETVGALARRMVEHAGVPMRVATTLDRRRALEGADFVTTQIRVGRLPARILDERIPLSHGIMGQETNGAGGMFKAFRTIPVILGFVRDIQELCPDAWMVNFSNPSGMIEEAVLTQTDFQRAIGLCNVPVNMRAGIAAIMGVGEDRLELRLQGVNHFVFATDVLVDGRSVMDEAVERYATIADDETLAMNNFAAKPYSPEFIRGIRAIPCPYHDYYFHTAEQLDEFRTGNVRGEVVGRLEETLFATYRDVRLDVKPPELAQRGGARYSDAACDLLASIHSGAGDIQYVDVRNRGCIADLPYDSAVEVACRITADGAEPLATGRLNPRIAGPVHMIKGFERLVVEAAVTGDRDLAVAALAQNPLCPTESTSVAVVDELLRAHGEYLPQFSR</sequence>
<dbReference type="InterPro" id="IPR015955">
    <property type="entry name" value="Lactate_DH/Glyco_Ohase_4_C"/>
</dbReference>
<feature type="binding site" evidence="7">
    <location>
        <position position="98"/>
    </location>
    <ligand>
        <name>substrate</name>
    </ligand>
</feature>
<dbReference type="PRINTS" id="PR00732">
    <property type="entry name" value="GLHYDRLASE4"/>
</dbReference>
<evidence type="ECO:0000256" key="5">
    <source>
        <dbReference type="ARBA" id="ARBA00023211"/>
    </source>
</evidence>
<dbReference type="Pfam" id="PF11975">
    <property type="entry name" value="Glyco_hydro_4C"/>
    <property type="match status" value="1"/>
</dbReference>
<dbReference type="Gene3D" id="3.40.50.720">
    <property type="entry name" value="NAD(P)-binding Rossmann-like Domain"/>
    <property type="match status" value="1"/>
</dbReference>
<dbReference type="CDD" id="cd05296">
    <property type="entry name" value="GH4_P_beta_glucosidase"/>
    <property type="match status" value="1"/>
</dbReference>
<dbReference type="InterPro" id="IPR022616">
    <property type="entry name" value="Glyco_hydro_4_C"/>
</dbReference>
<keyword evidence="13" id="KW-1185">Reference proteome</keyword>
<dbReference type="GO" id="GO:0016616">
    <property type="term" value="F:oxidoreductase activity, acting on the CH-OH group of donors, NAD or NADP as acceptor"/>
    <property type="evidence" value="ECO:0007669"/>
    <property type="project" value="InterPro"/>
</dbReference>
<evidence type="ECO:0000256" key="8">
    <source>
        <dbReference type="PIRSR" id="PIRSR601088-3"/>
    </source>
</evidence>
<evidence type="ECO:0000256" key="10">
    <source>
        <dbReference type="RuleBase" id="RU361152"/>
    </source>
</evidence>
<evidence type="ECO:0000313" key="12">
    <source>
        <dbReference type="EMBL" id="GJM55094.1"/>
    </source>
</evidence>
<evidence type="ECO:0000256" key="4">
    <source>
        <dbReference type="ARBA" id="ARBA00023027"/>
    </source>
</evidence>
<dbReference type="GO" id="GO:0046872">
    <property type="term" value="F:metal ion binding"/>
    <property type="evidence" value="ECO:0007669"/>
    <property type="project" value="UniProtKB-KW"/>
</dbReference>
<dbReference type="AlphaFoldDB" id="A0AAV5B2W5"/>
<evidence type="ECO:0000256" key="7">
    <source>
        <dbReference type="PIRSR" id="PIRSR601088-2"/>
    </source>
</evidence>
<dbReference type="RefSeq" id="WP_265590702.1">
    <property type="nucleotide sequence ID" value="NZ_BQKC01000001.1"/>
</dbReference>
<dbReference type="Gene3D" id="3.90.110.10">
    <property type="entry name" value="Lactate dehydrogenase/glycoside hydrolase, family 4, C-terminal"/>
    <property type="match status" value="1"/>
</dbReference>
<dbReference type="InterPro" id="IPR001088">
    <property type="entry name" value="Glyco_hydro_4"/>
</dbReference>
<dbReference type="PANTHER" id="PTHR32092:SF5">
    <property type="entry name" value="6-PHOSPHO-BETA-GLUCOSIDASE"/>
    <property type="match status" value="1"/>
</dbReference>
<keyword evidence="4 10" id="KW-0520">NAD</keyword>
<comment type="similarity">
    <text evidence="1 10">Belongs to the glycosyl hydrolase 4 family.</text>
</comment>
<feature type="binding site" evidence="8">
    <location>
        <position position="204"/>
    </location>
    <ligand>
        <name>Mn(2+)</name>
        <dbReference type="ChEBI" id="CHEBI:29035"/>
    </ligand>
</feature>
<evidence type="ECO:0000256" key="2">
    <source>
        <dbReference type="ARBA" id="ARBA00022723"/>
    </source>
</evidence>
<keyword evidence="8" id="KW-0408">Iron</keyword>
<dbReference type="SUPFAM" id="SSF56327">
    <property type="entry name" value="LDH C-terminal domain-like"/>
    <property type="match status" value="1"/>
</dbReference>
<gene>
    <name evidence="12" type="primary">celF</name>
    <name evidence="12" type="ORF">ATOP_07490</name>
</gene>
<feature type="binding site" evidence="7">
    <location>
        <position position="152"/>
    </location>
    <ligand>
        <name>substrate</name>
    </ligand>
</feature>
<dbReference type="EMBL" id="BQKC01000001">
    <property type="protein sequence ID" value="GJM55094.1"/>
    <property type="molecule type" value="Genomic_DNA"/>
</dbReference>
<dbReference type="GO" id="GO:0004553">
    <property type="term" value="F:hydrolase activity, hydrolyzing O-glycosyl compounds"/>
    <property type="evidence" value="ECO:0007669"/>
    <property type="project" value="InterPro"/>
</dbReference>
<keyword evidence="8" id="KW-0170">Cobalt</keyword>
<feature type="domain" description="Glycosyl hydrolase family 4 C-terminal" evidence="11">
    <location>
        <begin position="201"/>
        <end position="411"/>
    </location>
</feature>
<dbReference type="InterPro" id="IPR036291">
    <property type="entry name" value="NAD(P)-bd_dom_sf"/>
</dbReference>
<feature type="binding site" evidence="8">
    <location>
        <position position="174"/>
    </location>
    <ligand>
        <name>Mn(2+)</name>
        <dbReference type="ChEBI" id="CHEBI:29035"/>
    </ligand>
</feature>
<keyword evidence="5 8" id="KW-0464">Manganese</keyword>
<dbReference type="GO" id="GO:0005975">
    <property type="term" value="P:carbohydrate metabolic process"/>
    <property type="evidence" value="ECO:0007669"/>
    <property type="project" value="InterPro"/>
</dbReference>
<accession>A0AAV5B2W5</accession>
<keyword evidence="3 10" id="KW-0378">Hydrolase</keyword>
<dbReference type="Proteomes" id="UP001055025">
    <property type="component" value="Unassembled WGS sequence"/>
</dbReference>
<protein>
    <submittedName>
        <fullName evidence="12">6-phospho-beta-glucosidase</fullName>
    </submittedName>
</protein>
<evidence type="ECO:0000256" key="6">
    <source>
        <dbReference type="ARBA" id="ARBA00023295"/>
    </source>
</evidence>
<keyword evidence="8" id="KW-0533">Nickel</keyword>
<comment type="caution">
    <text evidence="12">The sequence shown here is derived from an EMBL/GenBank/DDBJ whole genome shotgun (WGS) entry which is preliminary data.</text>
</comment>
<organism evidence="12 13">
    <name type="scientific">Granulimonas faecalis</name>
    <dbReference type="NCBI Taxonomy" id="2894155"/>
    <lineage>
        <taxon>Bacteria</taxon>
        <taxon>Bacillati</taxon>
        <taxon>Actinomycetota</taxon>
        <taxon>Coriobacteriia</taxon>
        <taxon>Coriobacteriales</taxon>
        <taxon>Kribbibacteriaceae</taxon>
        <taxon>Granulimonas</taxon>
    </lineage>
</organism>
<comment type="cofactor">
    <cofactor evidence="10">
        <name>NAD(+)</name>
        <dbReference type="ChEBI" id="CHEBI:57540"/>
    </cofactor>
    <text evidence="10">Binds 1 NAD(+) per subunit.</text>
</comment>
<evidence type="ECO:0000256" key="3">
    <source>
        <dbReference type="ARBA" id="ARBA00022801"/>
    </source>
</evidence>
<evidence type="ECO:0000259" key="11">
    <source>
        <dbReference type="Pfam" id="PF11975"/>
    </source>
</evidence>
<feature type="site" description="Increases basicity of active site Tyr" evidence="9">
    <location>
        <position position="114"/>
    </location>
</feature>
<evidence type="ECO:0000313" key="13">
    <source>
        <dbReference type="Proteomes" id="UP001055025"/>
    </source>
</evidence>